<reference evidence="1 2" key="1">
    <citation type="submission" date="2015-01" db="EMBL/GenBank/DDBJ databases">
        <title>Evolution of Trichinella species and genotypes.</title>
        <authorList>
            <person name="Korhonen P.K."/>
            <person name="Edoardo P."/>
            <person name="Giuseppe L.R."/>
            <person name="Gasser R.B."/>
        </authorList>
    </citation>
    <scope>NUCLEOTIDE SEQUENCE [LARGE SCALE GENOMIC DNA]</scope>
    <source>
        <strain evidence="1">ISS37</strain>
    </source>
</reference>
<keyword evidence="2" id="KW-1185">Reference proteome</keyword>
<sequence>MRFGAVCCSAWVKSERTLIECGKTSVDSILLRHLASPPHALSYTGCSDDNKAARSGDDQKSIQKGVTFAVGRKTQKSALVAASVKLRVAMITFTFFVKIALMNLASPNKRASTDLQRQFC</sequence>
<gene>
    <name evidence="1" type="ORF">T07_6419</name>
</gene>
<dbReference type="EMBL" id="JYDL01000057">
    <property type="protein sequence ID" value="KRX19569.1"/>
    <property type="molecule type" value="Genomic_DNA"/>
</dbReference>
<dbReference type="Proteomes" id="UP000054630">
    <property type="component" value="Unassembled WGS sequence"/>
</dbReference>
<dbReference type="AlphaFoldDB" id="A0A0V0RYK9"/>
<accession>A0A0V0RYK9</accession>
<proteinExistence type="predicted"/>
<protein>
    <submittedName>
        <fullName evidence="1">Uncharacterized protein</fullName>
    </submittedName>
</protein>
<evidence type="ECO:0000313" key="2">
    <source>
        <dbReference type="Proteomes" id="UP000054630"/>
    </source>
</evidence>
<name>A0A0V0RYK9_9BILA</name>
<dbReference type="OrthoDB" id="10391023at2759"/>
<evidence type="ECO:0000313" key="1">
    <source>
        <dbReference type="EMBL" id="KRX19569.1"/>
    </source>
</evidence>
<organism evidence="1 2">
    <name type="scientific">Trichinella nelsoni</name>
    <dbReference type="NCBI Taxonomy" id="6336"/>
    <lineage>
        <taxon>Eukaryota</taxon>
        <taxon>Metazoa</taxon>
        <taxon>Ecdysozoa</taxon>
        <taxon>Nematoda</taxon>
        <taxon>Enoplea</taxon>
        <taxon>Dorylaimia</taxon>
        <taxon>Trichinellida</taxon>
        <taxon>Trichinellidae</taxon>
        <taxon>Trichinella</taxon>
    </lineage>
</organism>
<comment type="caution">
    <text evidence="1">The sequence shown here is derived from an EMBL/GenBank/DDBJ whole genome shotgun (WGS) entry which is preliminary data.</text>
</comment>